<evidence type="ECO:0000313" key="2">
    <source>
        <dbReference type="EMBL" id="GLU49703.1"/>
    </source>
</evidence>
<name>A0A9W6PA03_9ACTN</name>
<dbReference type="Proteomes" id="UP001165092">
    <property type="component" value="Unassembled WGS sequence"/>
</dbReference>
<sequence length="178" mass="19027">MSAQKKFGYIDALAVLPKGVDLAGVLLTAHALHTRTDTAAHLVDRPAHRLCADRQTQPEEAVRPGRATALGFRPPRWAPPVTADADALSPPPSRPSTVQADAARIGALARGRWAIEAWRLAKDASLGGDACEVRCGHTSTTWPCLRAFSLGTLGRLGRETVPDTIPWVSYEACTAGWT</sequence>
<evidence type="ECO:0000313" key="3">
    <source>
        <dbReference type="Proteomes" id="UP001165092"/>
    </source>
</evidence>
<reference evidence="2" key="1">
    <citation type="submission" date="2023-02" db="EMBL/GenBank/DDBJ databases">
        <title>Nocardiopsis ansamitocini NBRC 112285.</title>
        <authorList>
            <person name="Ichikawa N."/>
            <person name="Sato H."/>
            <person name="Tonouchi N."/>
        </authorList>
    </citation>
    <scope>NUCLEOTIDE SEQUENCE</scope>
    <source>
        <strain evidence="2">NBRC 112285</strain>
    </source>
</reference>
<feature type="region of interest" description="Disordered" evidence="1">
    <location>
        <begin position="56"/>
        <end position="98"/>
    </location>
</feature>
<gene>
    <name evidence="2" type="ORF">Nans01_40540</name>
</gene>
<dbReference type="EMBL" id="BSQG01000008">
    <property type="protein sequence ID" value="GLU49703.1"/>
    <property type="molecule type" value="Genomic_DNA"/>
</dbReference>
<protein>
    <submittedName>
        <fullName evidence="2">Uncharacterized protein</fullName>
    </submittedName>
</protein>
<evidence type="ECO:0000256" key="1">
    <source>
        <dbReference type="SAM" id="MobiDB-lite"/>
    </source>
</evidence>
<proteinExistence type="predicted"/>
<comment type="caution">
    <text evidence="2">The sequence shown here is derived from an EMBL/GenBank/DDBJ whole genome shotgun (WGS) entry which is preliminary data.</text>
</comment>
<accession>A0A9W6PA03</accession>
<dbReference type="AlphaFoldDB" id="A0A9W6PA03"/>
<organism evidence="2 3">
    <name type="scientific">Nocardiopsis ansamitocini</name>
    <dbReference type="NCBI Taxonomy" id="1670832"/>
    <lineage>
        <taxon>Bacteria</taxon>
        <taxon>Bacillati</taxon>
        <taxon>Actinomycetota</taxon>
        <taxon>Actinomycetes</taxon>
        <taxon>Streptosporangiales</taxon>
        <taxon>Nocardiopsidaceae</taxon>
        <taxon>Nocardiopsis</taxon>
    </lineage>
</organism>
<keyword evidence="3" id="KW-1185">Reference proteome</keyword>